<reference evidence="1" key="1">
    <citation type="submission" date="2023-06" db="EMBL/GenBank/DDBJ databases">
        <title>Phylogenetic Diversity of Rhizobium strains.</title>
        <authorList>
            <person name="Moura F.T."/>
            <person name="Helene L.C.F."/>
            <person name="Hungria M."/>
        </authorList>
    </citation>
    <scope>NUCLEOTIDE SEQUENCE</scope>
    <source>
        <strain evidence="1">CCGE526</strain>
    </source>
</reference>
<dbReference type="RefSeq" id="WP_285873470.1">
    <property type="nucleotide sequence ID" value="NZ_JARFYM010000070.1"/>
</dbReference>
<keyword evidence="2" id="KW-1185">Reference proteome</keyword>
<dbReference type="EMBL" id="JARFYM010000070">
    <property type="protein sequence ID" value="MDL2403918.1"/>
    <property type="molecule type" value="Genomic_DNA"/>
</dbReference>
<organism evidence="1 2">
    <name type="scientific">Rhizobium mayense</name>
    <dbReference type="NCBI Taxonomy" id="1312184"/>
    <lineage>
        <taxon>Bacteria</taxon>
        <taxon>Pseudomonadati</taxon>
        <taxon>Pseudomonadota</taxon>
        <taxon>Alphaproteobacteria</taxon>
        <taxon>Hyphomicrobiales</taxon>
        <taxon>Rhizobiaceae</taxon>
        <taxon>Rhizobium/Agrobacterium group</taxon>
        <taxon>Rhizobium</taxon>
    </lineage>
</organism>
<dbReference type="SUPFAM" id="SSF88659">
    <property type="entry name" value="Sigma3 and sigma4 domains of RNA polymerase sigma factors"/>
    <property type="match status" value="1"/>
</dbReference>
<proteinExistence type="predicted"/>
<gene>
    <name evidence="1" type="ORF">PY649_34225</name>
</gene>
<accession>A0ABT7K5M5</accession>
<protein>
    <recommendedName>
        <fullName evidence="3">RNA polymerase sigma factor 70 region 4 type 2 domain-containing protein</fullName>
    </recommendedName>
</protein>
<sequence length="61" mass="6507">MADDVIRDVPKRSIGYLPDELRIVFVACVVDGMTPGQFAEVSALTPETVEARPGDCQSALG</sequence>
<evidence type="ECO:0008006" key="3">
    <source>
        <dbReference type="Google" id="ProtNLM"/>
    </source>
</evidence>
<dbReference type="InterPro" id="IPR013324">
    <property type="entry name" value="RNA_pol_sigma_r3/r4-like"/>
</dbReference>
<dbReference type="Proteomes" id="UP001172645">
    <property type="component" value="Unassembled WGS sequence"/>
</dbReference>
<comment type="caution">
    <text evidence="1">The sequence shown here is derived from an EMBL/GenBank/DDBJ whole genome shotgun (WGS) entry which is preliminary data.</text>
</comment>
<evidence type="ECO:0000313" key="1">
    <source>
        <dbReference type="EMBL" id="MDL2403918.1"/>
    </source>
</evidence>
<name>A0ABT7K5M5_9HYPH</name>
<evidence type="ECO:0000313" key="2">
    <source>
        <dbReference type="Proteomes" id="UP001172645"/>
    </source>
</evidence>